<feature type="region of interest" description="Disordered" evidence="1">
    <location>
        <begin position="367"/>
        <end position="390"/>
    </location>
</feature>
<dbReference type="EMBL" id="OB794045">
    <property type="protein sequence ID" value="CAD7429338.1"/>
    <property type="molecule type" value="Genomic_DNA"/>
</dbReference>
<dbReference type="PANTHER" id="PTHR21456">
    <property type="entry name" value="FAMILY WITH SEQUENCE SIMILARITY 102"/>
    <property type="match status" value="1"/>
</dbReference>
<dbReference type="PANTHER" id="PTHR21456:SF1">
    <property type="entry name" value="C2 NT-TYPE DOMAIN-CONTAINING PROTEIN"/>
    <property type="match status" value="1"/>
</dbReference>
<feature type="compositionally biased region" description="Low complexity" evidence="1">
    <location>
        <begin position="65"/>
        <end position="74"/>
    </location>
</feature>
<name>A0A7R9EAD9_9NEOP</name>
<protein>
    <submittedName>
        <fullName evidence="2">Uncharacterized protein</fullName>
    </submittedName>
</protein>
<evidence type="ECO:0000256" key="1">
    <source>
        <dbReference type="SAM" id="MobiDB-lite"/>
    </source>
</evidence>
<dbReference type="SUPFAM" id="SSF58113">
    <property type="entry name" value="Apolipoprotein A-I"/>
    <property type="match status" value="1"/>
</dbReference>
<evidence type="ECO:0000313" key="2">
    <source>
        <dbReference type="EMBL" id="CAD7429338.1"/>
    </source>
</evidence>
<dbReference type="AlphaFoldDB" id="A0A7R9EAD9"/>
<organism evidence="2">
    <name type="scientific">Timema monikensis</name>
    <dbReference type="NCBI Taxonomy" id="170555"/>
    <lineage>
        <taxon>Eukaryota</taxon>
        <taxon>Metazoa</taxon>
        <taxon>Ecdysozoa</taxon>
        <taxon>Arthropoda</taxon>
        <taxon>Hexapoda</taxon>
        <taxon>Insecta</taxon>
        <taxon>Pterygota</taxon>
        <taxon>Neoptera</taxon>
        <taxon>Polyneoptera</taxon>
        <taxon>Phasmatodea</taxon>
        <taxon>Timematodea</taxon>
        <taxon>Timematoidea</taxon>
        <taxon>Timematidae</taxon>
        <taxon>Timema</taxon>
    </lineage>
</organism>
<reference evidence="2" key="1">
    <citation type="submission" date="2020-11" db="EMBL/GenBank/DDBJ databases">
        <authorList>
            <person name="Tran Van P."/>
        </authorList>
    </citation>
    <scope>NUCLEOTIDE SEQUENCE</scope>
</reference>
<gene>
    <name evidence="2" type="ORF">TMSB3V08_LOCUS6118</name>
</gene>
<feature type="region of interest" description="Disordered" evidence="1">
    <location>
        <begin position="56"/>
        <end position="103"/>
    </location>
</feature>
<feature type="compositionally biased region" description="Basic residues" evidence="1">
    <location>
        <begin position="371"/>
        <end position="381"/>
    </location>
</feature>
<feature type="compositionally biased region" description="Basic and acidic residues" evidence="1">
    <location>
        <begin position="75"/>
        <end position="84"/>
    </location>
</feature>
<feature type="compositionally biased region" description="Gly residues" evidence="1">
    <location>
        <begin position="92"/>
        <end position="101"/>
    </location>
</feature>
<proteinExistence type="predicted"/>
<sequence length="390" mass="43462">MTSLRKHHNNATYSTQSFIVLRKEVGQTSPWPWWGSGDPREANARPPLNIATTAPRVLPCSRNPSSTSGLSETGSLDRAKAALERRKKASDEGGGGVGGGVQDRVMTTRVDPNTLIAELMSSTNLVQTDESAERLKNVPVRFILIFGCNRQTDKMPNSRVKTEPYVMMLSTTVTHYVTKLSITVTHYVMKLSITVTHYMTKLSTTVTHYVTKLSTTVTHYVMKLSTTVTHYVMKLSLTVTHYVMMLSTTVTHYVMKLSTTVTHYVTKLLTTVTHYVTKLSTTVTHYVTKQSTTVTHYVMKLHFYCAAIPPIGYHHHQLGFSVLVSGLQLFIAKDGTTALGSHEVKSQMPAGVFKQVVMDLDNRLESSSKANKGKIQRRQRRINPLSRLGT</sequence>
<dbReference type="Gene3D" id="1.20.5.1230">
    <property type="entry name" value="Apolipoprotein A-I"/>
    <property type="match status" value="1"/>
</dbReference>
<accession>A0A7R9EAD9</accession>
<dbReference type="InterPro" id="IPR039931">
    <property type="entry name" value="EEIG1/2-like"/>
</dbReference>